<comment type="similarity">
    <text evidence="2 6">Belongs to the terpene synthase family.</text>
</comment>
<keyword evidence="3 6" id="KW-0479">Metal-binding</keyword>
<evidence type="ECO:0000256" key="4">
    <source>
        <dbReference type="ARBA" id="ARBA00022842"/>
    </source>
</evidence>
<evidence type="ECO:0000256" key="5">
    <source>
        <dbReference type="ARBA" id="ARBA00023239"/>
    </source>
</evidence>
<gene>
    <name evidence="7" type="ORF">GALMADRAFT_137032</name>
</gene>
<comment type="cofactor">
    <cofactor evidence="1 6">
        <name>Mg(2+)</name>
        <dbReference type="ChEBI" id="CHEBI:18420"/>
    </cofactor>
</comment>
<dbReference type="PANTHER" id="PTHR35201">
    <property type="entry name" value="TERPENE SYNTHASE"/>
    <property type="match status" value="1"/>
</dbReference>
<evidence type="ECO:0000256" key="6">
    <source>
        <dbReference type="RuleBase" id="RU366034"/>
    </source>
</evidence>
<reference evidence="8" key="1">
    <citation type="journal article" date="2014" name="Proc. Natl. Acad. Sci. U.S.A.">
        <title>Extensive sampling of basidiomycete genomes demonstrates inadequacy of the white-rot/brown-rot paradigm for wood decay fungi.</title>
        <authorList>
            <person name="Riley R."/>
            <person name="Salamov A.A."/>
            <person name="Brown D.W."/>
            <person name="Nagy L.G."/>
            <person name="Floudas D."/>
            <person name="Held B.W."/>
            <person name="Levasseur A."/>
            <person name="Lombard V."/>
            <person name="Morin E."/>
            <person name="Otillar R."/>
            <person name="Lindquist E.A."/>
            <person name="Sun H."/>
            <person name="LaButti K.M."/>
            <person name="Schmutz J."/>
            <person name="Jabbour D."/>
            <person name="Luo H."/>
            <person name="Baker S.E."/>
            <person name="Pisabarro A.G."/>
            <person name="Walton J.D."/>
            <person name="Blanchette R.A."/>
            <person name="Henrissat B."/>
            <person name="Martin F."/>
            <person name="Cullen D."/>
            <person name="Hibbett D.S."/>
            <person name="Grigoriev I.V."/>
        </authorList>
    </citation>
    <scope>NUCLEOTIDE SEQUENCE [LARGE SCALE GENOMIC DNA]</scope>
    <source>
        <strain evidence="8">CBS 339.88</strain>
    </source>
</reference>
<evidence type="ECO:0000256" key="2">
    <source>
        <dbReference type="ARBA" id="ARBA00006333"/>
    </source>
</evidence>
<dbReference type="GO" id="GO:0010333">
    <property type="term" value="F:terpene synthase activity"/>
    <property type="evidence" value="ECO:0007669"/>
    <property type="project" value="InterPro"/>
</dbReference>
<sequence length="346" mass="39203">MESVAQFVIPDFYAKCPWTRKLSKHFLEIKAESDAWVESFCPFNDEGLEGLRRINCALLGCHLYATLDKELIRLGCDLMALFYVLEEYTDVANHDETSKICEIVMDALRDPRKARPDGEHVVGVISKDFSTRLSKYPPPGDKCLERFICDIDDYLSAVVEEARIRSRGQHSSFQDFFKIRLYTVGCKPTCGICEFGLDLPVEVLSHPKIQAIRENAPYLMAITNDIYSFAMERSRGGGLASHNSVELIMAEKNLDVQAAIEWLERGVSKVVDTFLDDINSLPSWGNKVDQKVKIYVDGVAQVLRGADDWSYESRRYFGNKGLEVQKSRVMTTTLLSPKDWQGNVMG</sequence>
<keyword evidence="4 6" id="KW-0460">Magnesium</keyword>
<dbReference type="Proteomes" id="UP000027222">
    <property type="component" value="Unassembled WGS sequence"/>
</dbReference>
<accession>A0A067T7H0</accession>
<dbReference type="InterPro" id="IPR008949">
    <property type="entry name" value="Isoprenoid_synthase_dom_sf"/>
</dbReference>
<dbReference type="InterPro" id="IPR034686">
    <property type="entry name" value="Terpene_cyclase-like_2"/>
</dbReference>
<dbReference type="EC" id="4.2.3.-" evidence="6"/>
<keyword evidence="8" id="KW-1185">Reference proteome</keyword>
<keyword evidence="5 6" id="KW-0456">Lyase</keyword>
<dbReference type="SUPFAM" id="SSF48576">
    <property type="entry name" value="Terpenoid synthases"/>
    <property type="match status" value="1"/>
</dbReference>
<evidence type="ECO:0000256" key="1">
    <source>
        <dbReference type="ARBA" id="ARBA00001946"/>
    </source>
</evidence>
<protein>
    <recommendedName>
        <fullName evidence="6">Terpene synthase</fullName>
        <ecNumber evidence="6">4.2.3.-</ecNumber>
    </recommendedName>
</protein>
<evidence type="ECO:0000313" key="7">
    <source>
        <dbReference type="EMBL" id="KDR79140.1"/>
    </source>
</evidence>
<dbReference type="Pfam" id="PF19086">
    <property type="entry name" value="Terpene_syn_C_2"/>
    <property type="match status" value="1"/>
</dbReference>
<organism evidence="7 8">
    <name type="scientific">Galerina marginata (strain CBS 339.88)</name>
    <dbReference type="NCBI Taxonomy" id="685588"/>
    <lineage>
        <taxon>Eukaryota</taxon>
        <taxon>Fungi</taxon>
        <taxon>Dikarya</taxon>
        <taxon>Basidiomycota</taxon>
        <taxon>Agaricomycotina</taxon>
        <taxon>Agaricomycetes</taxon>
        <taxon>Agaricomycetidae</taxon>
        <taxon>Agaricales</taxon>
        <taxon>Agaricineae</taxon>
        <taxon>Strophariaceae</taxon>
        <taxon>Galerina</taxon>
    </lineage>
</organism>
<dbReference type="GO" id="GO:0046872">
    <property type="term" value="F:metal ion binding"/>
    <property type="evidence" value="ECO:0007669"/>
    <property type="project" value="UniProtKB-KW"/>
</dbReference>
<dbReference type="HOGENOM" id="CLU_042538_2_1_1"/>
<evidence type="ECO:0000256" key="3">
    <source>
        <dbReference type="ARBA" id="ARBA00022723"/>
    </source>
</evidence>
<dbReference type="GO" id="GO:0008299">
    <property type="term" value="P:isoprenoid biosynthetic process"/>
    <property type="evidence" value="ECO:0007669"/>
    <property type="project" value="UniProtKB-ARBA"/>
</dbReference>
<dbReference type="OrthoDB" id="6486656at2759"/>
<dbReference type="PANTHER" id="PTHR35201:SF4">
    <property type="entry name" value="BETA-PINACENE SYNTHASE-RELATED"/>
    <property type="match status" value="1"/>
</dbReference>
<dbReference type="Gene3D" id="1.10.600.10">
    <property type="entry name" value="Farnesyl Diphosphate Synthase"/>
    <property type="match status" value="1"/>
</dbReference>
<evidence type="ECO:0000313" key="8">
    <source>
        <dbReference type="Proteomes" id="UP000027222"/>
    </source>
</evidence>
<name>A0A067T7H0_GALM3</name>
<dbReference type="EMBL" id="KL142373">
    <property type="protein sequence ID" value="KDR79140.1"/>
    <property type="molecule type" value="Genomic_DNA"/>
</dbReference>
<proteinExistence type="inferred from homology"/>
<dbReference type="AlphaFoldDB" id="A0A067T7H0"/>